<sequence length="495" mass="54771">MDLDRMSANLDCRMVTPVNMLETTANTILPEPKCLVDRMAMACRLATSASIVATTVCSSATSANTLATLASIVSDYKWATLANISGSTANSSATSDYNLAMSASSSAKLANNSEMSVNSLETSASSWETSDYNSAMLANNSEKLANNWETPAIVRQLEKLANNSEMLANSVVTSSRIVETLASRLQETFHHAGDQPPSLNGDAPPSIFPAGENPALGDIPPAPGDHDAPPYDGVTPEFHGECDGENSCLKLRSVHLRMNRGLHQNIDRLLERASHECSNLLSINSMSRNGHQVSLRSHHITKQRQMSRWLEFLEASNPTTYSPRYISRRRHPPSYPPAPPVCPLPYPLRRFSSGKPVFQRCHRYKSCAHRYQILHEFDPLSFPSSTSYPPFSSDPIRFSTTTETFSTSRDPASHRKSIPTPRLPRLRVVCSSLQSTSFAFSASFAAAPVRNTFRRRAHLLRAKCGAQQNIHEQRRIILSLFRDLIVATDDYQLFR</sequence>
<reference evidence="1 2" key="1">
    <citation type="submission" date="2019-12" db="EMBL/GenBank/DDBJ databases">
        <title>Chromosome-level assembly of the Caenorhabditis remanei genome.</title>
        <authorList>
            <person name="Teterina A.A."/>
            <person name="Willis J.H."/>
            <person name="Phillips P.C."/>
        </authorList>
    </citation>
    <scope>NUCLEOTIDE SEQUENCE [LARGE SCALE GENOMIC DNA]</scope>
    <source>
        <strain evidence="1 2">PX506</strain>
        <tissue evidence="1">Whole organism</tissue>
    </source>
</reference>
<comment type="caution">
    <text evidence="1">The sequence shown here is derived from an EMBL/GenBank/DDBJ whole genome shotgun (WGS) entry which is preliminary data.</text>
</comment>
<dbReference type="Proteomes" id="UP000483820">
    <property type="component" value="Chromosome IV"/>
</dbReference>
<proteinExistence type="predicted"/>
<organism evidence="1 2">
    <name type="scientific">Caenorhabditis remanei</name>
    <name type="common">Caenorhabditis vulgaris</name>
    <dbReference type="NCBI Taxonomy" id="31234"/>
    <lineage>
        <taxon>Eukaryota</taxon>
        <taxon>Metazoa</taxon>
        <taxon>Ecdysozoa</taxon>
        <taxon>Nematoda</taxon>
        <taxon>Chromadorea</taxon>
        <taxon>Rhabditida</taxon>
        <taxon>Rhabditina</taxon>
        <taxon>Rhabditomorpha</taxon>
        <taxon>Rhabditoidea</taxon>
        <taxon>Rhabditidae</taxon>
        <taxon>Peloderinae</taxon>
        <taxon>Caenorhabditis</taxon>
    </lineage>
</organism>
<name>A0A6A5GYB0_CAERE</name>
<gene>
    <name evidence="1" type="ORF">GCK72_015840</name>
</gene>
<evidence type="ECO:0000313" key="1">
    <source>
        <dbReference type="EMBL" id="KAF1759373.1"/>
    </source>
</evidence>
<dbReference type="AlphaFoldDB" id="A0A6A5GYB0"/>
<dbReference type="CTD" id="78776185"/>
<dbReference type="GeneID" id="78776185"/>
<protein>
    <submittedName>
        <fullName evidence="1">Uncharacterized protein</fullName>
    </submittedName>
</protein>
<accession>A0A6A5GYB0</accession>
<dbReference type="RefSeq" id="XP_053585937.1">
    <property type="nucleotide sequence ID" value="XM_053731165.1"/>
</dbReference>
<dbReference type="KEGG" id="crq:GCK72_015840"/>
<evidence type="ECO:0000313" key="2">
    <source>
        <dbReference type="Proteomes" id="UP000483820"/>
    </source>
</evidence>
<dbReference type="EMBL" id="WUAV01000004">
    <property type="protein sequence ID" value="KAF1759373.1"/>
    <property type="molecule type" value="Genomic_DNA"/>
</dbReference>